<organism evidence="2 3">
    <name type="scientific">Xenoophorus captivus</name>
    <dbReference type="NCBI Taxonomy" id="1517983"/>
    <lineage>
        <taxon>Eukaryota</taxon>
        <taxon>Metazoa</taxon>
        <taxon>Chordata</taxon>
        <taxon>Craniata</taxon>
        <taxon>Vertebrata</taxon>
        <taxon>Euteleostomi</taxon>
        <taxon>Actinopterygii</taxon>
        <taxon>Neopterygii</taxon>
        <taxon>Teleostei</taxon>
        <taxon>Neoteleostei</taxon>
        <taxon>Acanthomorphata</taxon>
        <taxon>Ovalentaria</taxon>
        <taxon>Atherinomorphae</taxon>
        <taxon>Cyprinodontiformes</taxon>
        <taxon>Goodeidae</taxon>
        <taxon>Xenoophorus</taxon>
    </lineage>
</organism>
<sequence>LQLGSQVSLCHNSCSRQRSCNQLQQTTVLHKGHQGHSYSVQPPKNCHPTRRVSHSHNESSKSILGGLNASTCSFTALLHREQRPDSTQVSVRLRGLQRNRAGGRTDASEILRSRIRLSTAYT</sequence>
<proteinExistence type="predicted"/>
<dbReference type="EMBL" id="JAHRIN010029659">
    <property type="protein sequence ID" value="MEQ2201923.1"/>
    <property type="molecule type" value="Genomic_DNA"/>
</dbReference>
<evidence type="ECO:0000256" key="1">
    <source>
        <dbReference type="SAM" id="MobiDB-lite"/>
    </source>
</evidence>
<protein>
    <submittedName>
        <fullName evidence="2">Uncharacterized protein</fullName>
    </submittedName>
</protein>
<gene>
    <name evidence="2" type="ORF">XENOCAPTIV_020599</name>
</gene>
<feature type="region of interest" description="Disordered" evidence="1">
    <location>
        <begin position="31"/>
        <end position="64"/>
    </location>
</feature>
<evidence type="ECO:0000313" key="3">
    <source>
        <dbReference type="Proteomes" id="UP001434883"/>
    </source>
</evidence>
<accession>A0ABV0R2I3</accession>
<keyword evidence="3" id="KW-1185">Reference proteome</keyword>
<dbReference type="Proteomes" id="UP001434883">
    <property type="component" value="Unassembled WGS sequence"/>
</dbReference>
<comment type="caution">
    <text evidence="2">The sequence shown here is derived from an EMBL/GenBank/DDBJ whole genome shotgun (WGS) entry which is preliminary data.</text>
</comment>
<evidence type="ECO:0000313" key="2">
    <source>
        <dbReference type="EMBL" id="MEQ2201923.1"/>
    </source>
</evidence>
<reference evidence="2 3" key="1">
    <citation type="submission" date="2021-06" db="EMBL/GenBank/DDBJ databases">
        <authorList>
            <person name="Palmer J.M."/>
        </authorList>
    </citation>
    <scope>NUCLEOTIDE SEQUENCE [LARGE SCALE GENOMIC DNA]</scope>
    <source>
        <strain evidence="2 3">XC_2019</strain>
        <tissue evidence="2">Muscle</tissue>
    </source>
</reference>
<name>A0ABV0R2I3_9TELE</name>
<feature type="non-terminal residue" evidence="2">
    <location>
        <position position="1"/>
    </location>
</feature>